<gene>
    <name evidence="1" type="ORF">EWM63_19460</name>
</gene>
<evidence type="ECO:0000313" key="1">
    <source>
        <dbReference type="EMBL" id="QBE67377.1"/>
    </source>
</evidence>
<protein>
    <submittedName>
        <fullName evidence="1">Uncharacterized protein</fullName>
    </submittedName>
</protein>
<dbReference type="EMBL" id="CP035913">
    <property type="protein sequence ID" value="QBE67377.1"/>
    <property type="molecule type" value="Genomic_DNA"/>
</dbReference>
<organism evidence="1 2">
    <name type="scientific">Pseudoduganella lutea</name>
    <dbReference type="NCBI Taxonomy" id="321985"/>
    <lineage>
        <taxon>Bacteria</taxon>
        <taxon>Pseudomonadati</taxon>
        <taxon>Pseudomonadota</taxon>
        <taxon>Betaproteobacteria</taxon>
        <taxon>Burkholderiales</taxon>
        <taxon>Oxalobacteraceae</taxon>
        <taxon>Telluria group</taxon>
        <taxon>Pseudoduganella</taxon>
    </lineage>
</organism>
<dbReference type="Proteomes" id="UP000290637">
    <property type="component" value="Chromosome"/>
</dbReference>
<accession>A0A4P6L6Y8</accession>
<dbReference type="AlphaFoldDB" id="A0A4P6L6Y8"/>
<evidence type="ECO:0000313" key="2">
    <source>
        <dbReference type="Proteomes" id="UP000290637"/>
    </source>
</evidence>
<keyword evidence="2" id="KW-1185">Reference proteome</keyword>
<reference evidence="1 2" key="1">
    <citation type="submission" date="2019-02" db="EMBL/GenBank/DDBJ databases">
        <title>Draft Genome Sequences of Six Type Strains of the Genus Massilia.</title>
        <authorList>
            <person name="Miess H."/>
            <person name="Frediansyhah A."/>
            <person name="Gross H."/>
        </authorList>
    </citation>
    <scope>NUCLEOTIDE SEQUENCE [LARGE SCALE GENOMIC DNA]</scope>
    <source>
        <strain evidence="1 2">DSM 17473</strain>
    </source>
</reference>
<dbReference type="KEGG" id="plue:EWM63_19460"/>
<sequence length="138" mass="16021">MSEILAEYFSALARLKAGFPERVEKSVQISKDAVSLEAGRKKGTIKKSRPIFRDLIVAIDAAAAEQSYHQRHTDQRPLLREEVAKYRELWEEALSREISLVNQLWRERREWALEKQALTGKKMSVIHSFQRQDSDVPE</sequence>
<proteinExistence type="predicted"/>
<dbReference type="OrthoDB" id="9097377at2"/>
<name>A0A4P6L6Y8_9BURK</name>